<dbReference type="AlphaFoldDB" id="A0AAD4GUS3"/>
<proteinExistence type="predicted"/>
<evidence type="ECO:0000256" key="1">
    <source>
        <dbReference type="SAM" id="MobiDB-lite"/>
    </source>
</evidence>
<feature type="region of interest" description="Disordered" evidence="1">
    <location>
        <begin position="134"/>
        <end position="173"/>
    </location>
</feature>
<organism evidence="2 3">
    <name type="scientific">Aspergillus nanangensis</name>
    <dbReference type="NCBI Taxonomy" id="2582783"/>
    <lineage>
        <taxon>Eukaryota</taxon>
        <taxon>Fungi</taxon>
        <taxon>Dikarya</taxon>
        <taxon>Ascomycota</taxon>
        <taxon>Pezizomycotina</taxon>
        <taxon>Eurotiomycetes</taxon>
        <taxon>Eurotiomycetidae</taxon>
        <taxon>Eurotiales</taxon>
        <taxon>Aspergillaceae</taxon>
        <taxon>Aspergillus</taxon>
        <taxon>Aspergillus subgen. Circumdati</taxon>
    </lineage>
</organism>
<reference evidence="2" key="2">
    <citation type="submission" date="2020-02" db="EMBL/GenBank/DDBJ databases">
        <authorList>
            <person name="Gilchrist C.L.M."/>
            <person name="Chooi Y.-H."/>
        </authorList>
    </citation>
    <scope>NUCLEOTIDE SEQUENCE</scope>
    <source>
        <strain evidence="2">MST-FP2251</strain>
    </source>
</reference>
<gene>
    <name evidence="2" type="ORF">FE257_006701</name>
</gene>
<accession>A0AAD4GUS3</accession>
<name>A0AAD4GUS3_ASPNN</name>
<evidence type="ECO:0000313" key="2">
    <source>
        <dbReference type="EMBL" id="KAF9890021.1"/>
    </source>
</evidence>
<dbReference type="Proteomes" id="UP001194746">
    <property type="component" value="Unassembled WGS sequence"/>
</dbReference>
<comment type="caution">
    <text evidence="2">The sequence shown here is derived from an EMBL/GenBank/DDBJ whole genome shotgun (WGS) entry which is preliminary data.</text>
</comment>
<sequence>MRKSKEGGIMWWSSVHHGLDQYYHELDRALTPFLTSYIKHHPINGWGLSQPCLSHLDYTIQPEQRLLRLSNKELLQHLHDLQRQWNVLSQQPRPSVYQPSHVVFEVDQRIQDPFNPITGPVETWSLNACARKLSPRRPAAQPDYYSDTEPETPAEDHEQTSDEEGIEPQKTCL</sequence>
<dbReference type="EMBL" id="VCAU01000030">
    <property type="protein sequence ID" value="KAF9890021.1"/>
    <property type="molecule type" value="Genomic_DNA"/>
</dbReference>
<evidence type="ECO:0000313" key="3">
    <source>
        <dbReference type="Proteomes" id="UP001194746"/>
    </source>
</evidence>
<keyword evidence="3" id="KW-1185">Reference proteome</keyword>
<protein>
    <submittedName>
        <fullName evidence="2">Uncharacterized protein</fullName>
    </submittedName>
</protein>
<reference evidence="2" key="1">
    <citation type="journal article" date="2019" name="Beilstein J. Org. Chem.">
        <title>Nanangenines: drimane sesquiterpenoids as the dominant metabolite cohort of a novel Australian fungus, Aspergillus nanangensis.</title>
        <authorList>
            <person name="Lacey H.J."/>
            <person name="Gilchrist C.L.M."/>
            <person name="Crombie A."/>
            <person name="Kalaitzis J.A."/>
            <person name="Vuong D."/>
            <person name="Rutledge P.J."/>
            <person name="Turner P."/>
            <person name="Pitt J.I."/>
            <person name="Lacey E."/>
            <person name="Chooi Y.H."/>
            <person name="Piggott A.M."/>
        </authorList>
    </citation>
    <scope>NUCLEOTIDE SEQUENCE</scope>
    <source>
        <strain evidence="2">MST-FP2251</strain>
    </source>
</reference>